<comment type="caution">
    <text evidence="1">The sequence shown here is derived from an EMBL/GenBank/DDBJ whole genome shotgun (WGS) entry which is preliminary data.</text>
</comment>
<keyword evidence="2" id="KW-1185">Reference proteome</keyword>
<dbReference type="AlphaFoldDB" id="A0AAD9MFI0"/>
<dbReference type="Pfam" id="PF13344">
    <property type="entry name" value="Hydrolase_6"/>
    <property type="match status" value="1"/>
</dbReference>
<dbReference type="GO" id="GO:0005739">
    <property type="term" value="C:mitochondrion"/>
    <property type="evidence" value="ECO:0007669"/>
    <property type="project" value="TreeGrafter"/>
</dbReference>
<dbReference type="InterPro" id="IPR006357">
    <property type="entry name" value="HAD-SF_hydro_IIA"/>
</dbReference>
<dbReference type="Pfam" id="PF13242">
    <property type="entry name" value="Hydrolase_like"/>
    <property type="match status" value="1"/>
</dbReference>
<name>A0AAD9MFI0_9PEZI</name>
<dbReference type="InterPro" id="IPR036412">
    <property type="entry name" value="HAD-like_sf"/>
</dbReference>
<dbReference type="NCBIfam" id="TIGR01460">
    <property type="entry name" value="HAD-SF-IIA"/>
    <property type="match status" value="1"/>
</dbReference>
<sequence length="436" mass="47682">MHAARALGVARTSFRRSWARPPWNQQQRFSSLKPRSTSGVEEAPPFAFAFDIDGVLLHVSQPIPGASEALQYLHAHHIPFILLTNGGGKHEAERVADLRAKLGVPLTEANFVQSHTPLRQLAAPGAGPASLADKTVLVTGADAARCRAIAEAYGFSRVVIPADILAAHPAVWPFDPLMKDVYARQARPLPRRIVTPDVAGEDRSRLGLKIDAVFVFNDPRDWALDIQLIVDLLLSEEGYLGTHSRRNGDVNRPGCGWQGHGQPPLYFSNADLFWSTGFHLPRFGQGAFQAAVAGVWRRVTGGHELQRKVLGKPYRETYRFAEQVLTAHRHEMLRRAAAGGALLSEGAAQAGHEPPPPLRSVYMVGDNPESDIAGANEFVSEAGTDWTSVLVRTGVWSPERGGGEALKGRFKPRVIVDDVKEAVRWAMKREGRKGSI</sequence>
<dbReference type="GO" id="GO:0046474">
    <property type="term" value="P:glycerophospholipid biosynthetic process"/>
    <property type="evidence" value="ECO:0007669"/>
    <property type="project" value="TreeGrafter"/>
</dbReference>
<evidence type="ECO:0000313" key="1">
    <source>
        <dbReference type="EMBL" id="KAK2075179.1"/>
    </source>
</evidence>
<protein>
    <submittedName>
        <fullName evidence="1">Uncharacterized protein</fullName>
    </submittedName>
</protein>
<dbReference type="NCBIfam" id="TIGR01456">
    <property type="entry name" value="CECR5"/>
    <property type="match status" value="1"/>
</dbReference>
<gene>
    <name evidence="1" type="ORF">P8C59_009326</name>
</gene>
<dbReference type="Proteomes" id="UP001217918">
    <property type="component" value="Unassembled WGS sequence"/>
</dbReference>
<dbReference type="PANTHER" id="PTHR14269">
    <property type="entry name" value="CDP-DIACYLGLYCEROL--GLYCEROL-3-PHOSPHATE 3-PHOSPHATIDYLTRANSFERASE-RELATED"/>
    <property type="match status" value="1"/>
</dbReference>
<dbReference type="InterPro" id="IPR023214">
    <property type="entry name" value="HAD_sf"/>
</dbReference>
<accession>A0AAD9MFI0</accession>
<dbReference type="InterPro" id="IPR050324">
    <property type="entry name" value="CDP-alcohol_PTase-I"/>
</dbReference>
<proteinExistence type="predicted"/>
<dbReference type="FunFam" id="3.40.50.1000:FF:000069">
    <property type="entry name" value="HAD-superfamily subfamily IIA hydrolase"/>
    <property type="match status" value="1"/>
</dbReference>
<dbReference type="SUPFAM" id="SSF56784">
    <property type="entry name" value="HAD-like"/>
    <property type="match status" value="1"/>
</dbReference>
<dbReference type="PANTHER" id="PTHR14269:SF57">
    <property type="entry name" value="SUPERFAMILY HYDROLASE, PUTATIVE (AFU_ORTHOLOGUE AFUA_2G02580)-RELATED"/>
    <property type="match status" value="1"/>
</dbReference>
<organism evidence="1 2">
    <name type="scientific">Phyllachora maydis</name>
    <dbReference type="NCBI Taxonomy" id="1825666"/>
    <lineage>
        <taxon>Eukaryota</taxon>
        <taxon>Fungi</taxon>
        <taxon>Dikarya</taxon>
        <taxon>Ascomycota</taxon>
        <taxon>Pezizomycotina</taxon>
        <taxon>Sordariomycetes</taxon>
        <taxon>Sordariomycetidae</taxon>
        <taxon>Phyllachorales</taxon>
        <taxon>Phyllachoraceae</taxon>
        <taxon>Phyllachora</taxon>
    </lineage>
</organism>
<evidence type="ECO:0000313" key="2">
    <source>
        <dbReference type="Proteomes" id="UP001217918"/>
    </source>
</evidence>
<dbReference type="InterPro" id="IPR006353">
    <property type="entry name" value="HAD-SF_hydro_IIA_CECR5"/>
</dbReference>
<reference evidence="1" key="1">
    <citation type="journal article" date="2023" name="Mol. Plant Microbe Interact.">
        <title>Elucidating the Obligate Nature and Biological Capacity of an Invasive Fungal Corn Pathogen.</title>
        <authorList>
            <person name="MacCready J.S."/>
            <person name="Roggenkamp E.M."/>
            <person name="Gdanetz K."/>
            <person name="Chilvers M.I."/>
        </authorList>
    </citation>
    <scope>NUCLEOTIDE SEQUENCE</scope>
    <source>
        <strain evidence="1">PM02</strain>
    </source>
</reference>
<dbReference type="Gene3D" id="3.40.50.1000">
    <property type="entry name" value="HAD superfamily/HAD-like"/>
    <property type="match status" value="2"/>
</dbReference>
<dbReference type="EMBL" id="JAQQPM010000009">
    <property type="protein sequence ID" value="KAK2075179.1"/>
    <property type="molecule type" value="Genomic_DNA"/>
</dbReference>